<dbReference type="SUPFAM" id="SSF63748">
    <property type="entry name" value="Tudor/PWWP/MBT"/>
    <property type="match status" value="1"/>
</dbReference>
<keyword evidence="1" id="KW-0479">Metal-binding</keyword>
<feature type="domain" description="MYND-type" evidence="9">
    <location>
        <begin position="683"/>
        <end position="718"/>
    </location>
</feature>
<evidence type="ECO:0000256" key="1">
    <source>
        <dbReference type="ARBA" id="ARBA00022723"/>
    </source>
</evidence>
<dbReference type="PROSITE" id="PS50812">
    <property type="entry name" value="PWWP"/>
    <property type="match status" value="1"/>
</dbReference>
<sequence>MTETSRKAHPECLRYFLLQLRFPGCAPNSDDGREDSCTVEHLIETLVSGGYTAATAKETILNALCDGLLMPMTPAAASPRPRAALSEVKRVRLPNSQEVRVDTSHDWYCFECHLPGVLEYCTQCWRSFHRLCYRKNPERPNYTVPSSKKQKNRLPAFSSDTESETDTIARCSTAMGSEPDVRASSSQRIADQTQQKQNLDVVDVTCLNQAEPKPLIDDLETKTKVDVVYVGEIRPPNRRRPNTTPSNVSYKSEVSPNDDDDQDLELCTCCRLLKRAHLNNPPNLQPDELSHLINFTFTYNREWLTHDVREYLTSKRLNVKEINLLNHLLLYSPIKRLTDIDIKKQRNEYNFLTEFYVDLLDIQHNMGVFFGPYSTELESTKWLLRDVAHDLSEIRRCPDCFRYSHEKDSVIWFAKPCVQRHELVYAKHSGFPYWPAKVIRVLPNNKFDVRFFGGTHSRALIDVRHIKPIDSDVKSLKLGNSPAIKKAMEELRYHQLLSTYPPSLFSFHANPLETEKVIRTVLGSNPTAAIFQEKRPGKRRKSAMISSSVEDDFAPIVNNTSQYTGSSVSSSRALSNSQSSIVCPELTVSVKRLKVHQYPPFKQTNKNSSSSEKRSTRKSKKKDTSNDPAEVLDTMLKEMDEARKVINEYKQKIDKLEAQKQKLKETIKKQELERKILKRKQWCYWCLEEAIYLCCFRAAYCSEICQTRHWKDGHSKVCKNPTNGSNSNP</sequence>
<evidence type="ECO:0000256" key="2">
    <source>
        <dbReference type="ARBA" id="ARBA00022771"/>
    </source>
</evidence>
<dbReference type="SMART" id="SM00293">
    <property type="entry name" value="PWWP"/>
    <property type="match status" value="1"/>
</dbReference>
<evidence type="ECO:0000256" key="5">
    <source>
        <dbReference type="PROSITE-ProRule" id="PRU00134"/>
    </source>
</evidence>
<evidence type="ECO:0000259" key="9">
    <source>
        <dbReference type="PROSITE" id="PS50865"/>
    </source>
</evidence>
<dbReference type="InterPro" id="IPR047269">
    <property type="entry name" value="ZMY11"/>
</dbReference>
<dbReference type="Gene3D" id="6.10.140.2220">
    <property type="match status" value="1"/>
</dbReference>
<dbReference type="CDD" id="cd20159">
    <property type="entry name" value="PWWP_BS69"/>
    <property type="match status" value="1"/>
</dbReference>
<dbReference type="PANTHER" id="PTHR46379:SF1">
    <property type="entry name" value="ZINC FINGER MYND DOMAIN-CONTAINING PROTEIN 11"/>
    <property type="match status" value="1"/>
</dbReference>
<dbReference type="GO" id="GO:0005634">
    <property type="term" value="C:nucleus"/>
    <property type="evidence" value="ECO:0007669"/>
    <property type="project" value="TreeGrafter"/>
</dbReference>
<dbReference type="OrthoDB" id="6272564at2759"/>
<dbReference type="InterPro" id="IPR047268">
    <property type="entry name" value="PWWP_BS69"/>
</dbReference>
<dbReference type="Pfam" id="PF00855">
    <property type="entry name" value="PWWP"/>
    <property type="match status" value="1"/>
</dbReference>
<keyword evidence="11" id="KW-1185">Reference proteome</keyword>
<dbReference type="VEuPathDB" id="VectorBase:MDOMA2_009969"/>
<dbReference type="Pfam" id="PF24324">
    <property type="entry name" value="MYND_ZMYND11_ZMYD8"/>
    <property type="match status" value="1"/>
</dbReference>
<reference evidence="12" key="2">
    <citation type="submission" date="2025-04" db="UniProtKB">
        <authorList>
            <consortium name="RefSeq"/>
        </authorList>
    </citation>
    <scope>IDENTIFICATION</scope>
    <source>
        <strain evidence="12">Aabys</strain>
    </source>
</reference>
<dbReference type="EnsemblMetazoa" id="MDOA002614-RA">
    <property type="protein sequence ID" value="MDOA002614-PA"/>
    <property type="gene ID" value="MDOA002614"/>
</dbReference>
<dbReference type="InterPro" id="IPR057053">
    <property type="entry name" value="MYND_ZMYND11_ZMYD8"/>
</dbReference>
<dbReference type="InterPro" id="IPR036427">
    <property type="entry name" value="Bromodomain-like_sf"/>
</dbReference>
<evidence type="ECO:0000256" key="6">
    <source>
        <dbReference type="SAM" id="Coils"/>
    </source>
</evidence>
<evidence type="ECO:0000259" key="8">
    <source>
        <dbReference type="PROSITE" id="PS50812"/>
    </source>
</evidence>
<feature type="coiled-coil region" evidence="6">
    <location>
        <begin position="632"/>
        <end position="680"/>
    </location>
</feature>
<dbReference type="Gene3D" id="2.30.30.140">
    <property type="match status" value="1"/>
</dbReference>
<dbReference type="AlphaFoldDB" id="A0A1I8M9I5"/>
<evidence type="ECO:0000256" key="7">
    <source>
        <dbReference type="SAM" id="MobiDB-lite"/>
    </source>
</evidence>
<feature type="region of interest" description="Disordered" evidence="7">
    <location>
        <begin position="234"/>
        <end position="259"/>
    </location>
</feature>
<dbReference type="SUPFAM" id="SSF144232">
    <property type="entry name" value="HIT/MYND zinc finger-like"/>
    <property type="match status" value="1"/>
</dbReference>
<keyword evidence="2 5" id="KW-0863">Zinc-finger</keyword>
<dbReference type="PROSITE" id="PS50865">
    <property type="entry name" value="ZF_MYND_2"/>
    <property type="match status" value="1"/>
</dbReference>
<evidence type="ECO:0000313" key="10">
    <source>
        <dbReference type="EnsemblMetazoa" id="MDOA002614-PA"/>
    </source>
</evidence>
<proteinExistence type="predicted"/>
<dbReference type="RefSeq" id="XP_005191050.1">
    <property type="nucleotide sequence ID" value="XM_005190993.3"/>
</dbReference>
<dbReference type="Proteomes" id="UP001652621">
    <property type="component" value="Unplaced"/>
</dbReference>
<dbReference type="PROSITE" id="PS01360">
    <property type="entry name" value="ZF_MYND_1"/>
    <property type="match status" value="1"/>
</dbReference>
<dbReference type="InterPro" id="IPR011011">
    <property type="entry name" value="Znf_FYVE_PHD"/>
</dbReference>
<dbReference type="GO" id="GO:0003714">
    <property type="term" value="F:transcription corepressor activity"/>
    <property type="evidence" value="ECO:0007669"/>
    <property type="project" value="InterPro"/>
</dbReference>
<evidence type="ECO:0000313" key="11">
    <source>
        <dbReference type="Proteomes" id="UP001652621"/>
    </source>
</evidence>
<evidence type="ECO:0000256" key="3">
    <source>
        <dbReference type="ARBA" id="ARBA00022833"/>
    </source>
</evidence>
<gene>
    <name evidence="10" type="primary">101897940</name>
    <name evidence="12" type="synonym">LOC101897940</name>
</gene>
<dbReference type="InterPro" id="IPR000313">
    <property type="entry name" value="PWWP_dom"/>
</dbReference>
<dbReference type="SUPFAM" id="SSF57903">
    <property type="entry name" value="FYVE/PHD zinc finger"/>
    <property type="match status" value="1"/>
</dbReference>
<feature type="region of interest" description="Disordered" evidence="7">
    <location>
        <begin position="139"/>
        <end position="194"/>
    </location>
</feature>
<feature type="region of interest" description="Disordered" evidence="7">
    <location>
        <begin position="599"/>
        <end position="629"/>
    </location>
</feature>
<organism evidence="10">
    <name type="scientific">Musca domestica</name>
    <name type="common">House fly</name>
    <dbReference type="NCBI Taxonomy" id="7370"/>
    <lineage>
        <taxon>Eukaryota</taxon>
        <taxon>Metazoa</taxon>
        <taxon>Ecdysozoa</taxon>
        <taxon>Arthropoda</taxon>
        <taxon>Hexapoda</taxon>
        <taxon>Insecta</taxon>
        <taxon>Pterygota</taxon>
        <taxon>Neoptera</taxon>
        <taxon>Endopterygota</taxon>
        <taxon>Diptera</taxon>
        <taxon>Brachycera</taxon>
        <taxon>Muscomorpha</taxon>
        <taxon>Muscoidea</taxon>
        <taxon>Muscidae</taxon>
        <taxon>Musca</taxon>
    </lineage>
</organism>
<dbReference type="GO" id="GO:0034243">
    <property type="term" value="P:regulation of transcription elongation by RNA polymerase II"/>
    <property type="evidence" value="ECO:0007669"/>
    <property type="project" value="InterPro"/>
</dbReference>
<keyword evidence="4" id="KW-0103">Bromodomain</keyword>
<protein>
    <submittedName>
        <fullName evidence="12">Zinc finger MYND domain-containing protein 11</fullName>
    </submittedName>
</protein>
<feature type="domain" description="PWWP" evidence="8">
    <location>
        <begin position="420"/>
        <end position="472"/>
    </location>
</feature>
<evidence type="ECO:0000256" key="4">
    <source>
        <dbReference type="ARBA" id="ARBA00023117"/>
    </source>
</evidence>
<evidence type="ECO:0000313" key="12">
    <source>
        <dbReference type="RefSeq" id="XP_005191050.1"/>
    </source>
</evidence>
<dbReference type="STRING" id="7370.A0A1I8M9I5"/>
<reference evidence="10" key="1">
    <citation type="submission" date="2020-05" db="UniProtKB">
        <authorList>
            <consortium name="EnsemblMetazoa"/>
        </authorList>
    </citation>
    <scope>IDENTIFICATION</scope>
    <source>
        <strain evidence="10">Aabys</strain>
    </source>
</reference>
<dbReference type="InterPro" id="IPR002893">
    <property type="entry name" value="Znf_MYND"/>
</dbReference>
<dbReference type="eggNOG" id="KOG3612">
    <property type="taxonomic scope" value="Eukaryota"/>
</dbReference>
<dbReference type="PANTHER" id="PTHR46379">
    <property type="entry name" value="ZINC FINGER MYND DOMAIN-CONTAINING"/>
    <property type="match status" value="1"/>
</dbReference>
<dbReference type="GeneID" id="101897940"/>
<dbReference type="VEuPathDB" id="VectorBase:MDOA002614"/>
<dbReference type="GO" id="GO:0008270">
    <property type="term" value="F:zinc ion binding"/>
    <property type="evidence" value="ECO:0007669"/>
    <property type="project" value="UniProtKB-KW"/>
</dbReference>
<name>A0A1I8M9I5_MUSDO</name>
<feature type="compositionally biased region" description="Polar residues" evidence="7">
    <location>
        <begin position="183"/>
        <end position="194"/>
    </location>
</feature>
<keyword evidence="3" id="KW-0862">Zinc</keyword>
<keyword evidence="6" id="KW-0175">Coiled coil</keyword>
<feature type="compositionally biased region" description="Polar residues" evidence="7">
    <location>
        <begin position="246"/>
        <end position="255"/>
    </location>
</feature>
<dbReference type="KEGG" id="mde:101897940"/>
<accession>A0A1I8M9I5</accession>
<dbReference type="GO" id="GO:0009966">
    <property type="term" value="P:regulation of signal transduction"/>
    <property type="evidence" value="ECO:0007669"/>
    <property type="project" value="TreeGrafter"/>
</dbReference>
<dbReference type="Gene3D" id="1.20.920.10">
    <property type="entry name" value="Bromodomain-like"/>
    <property type="match status" value="1"/>
</dbReference>